<feature type="region of interest" description="Disordered" evidence="6">
    <location>
        <begin position="137"/>
        <end position="182"/>
    </location>
</feature>
<dbReference type="PANTHER" id="PTHR31735:SF1">
    <property type="entry name" value="VACUOLAR MEMBRANE PROTEIN YPL162C"/>
    <property type="match status" value="1"/>
</dbReference>
<evidence type="ECO:0000256" key="7">
    <source>
        <dbReference type="SAM" id="Phobius"/>
    </source>
</evidence>
<feature type="chain" id="PRO_5025614229" description="peptidylprolyl isomerase" evidence="8">
    <location>
        <begin position="22"/>
        <end position="519"/>
    </location>
</feature>
<dbReference type="GO" id="GO:0003755">
    <property type="term" value="F:peptidyl-prolyl cis-trans isomerase activity"/>
    <property type="evidence" value="ECO:0007669"/>
    <property type="project" value="UniProtKB-KW"/>
</dbReference>
<comment type="catalytic activity">
    <reaction evidence="1 5">
        <text>[protein]-peptidylproline (omega=180) = [protein]-peptidylproline (omega=0)</text>
        <dbReference type="Rhea" id="RHEA:16237"/>
        <dbReference type="Rhea" id="RHEA-COMP:10747"/>
        <dbReference type="Rhea" id="RHEA-COMP:10748"/>
        <dbReference type="ChEBI" id="CHEBI:83833"/>
        <dbReference type="ChEBI" id="CHEBI:83834"/>
        <dbReference type="EC" id="5.2.1.8"/>
    </reaction>
</comment>
<keyword evidence="7" id="KW-1133">Transmembrane helix</keyword>
<proteinExistence type="predicted"/>
<sequence>MRPLTTLLALPLALLPSLAYAQTLDIDVTRPFECTRKTQKGDVVSMMYKGTLQSDGSKFDSSYDRGSPFKFTIGKGQVIKGWDQGLLDMCIGEARKLTIPPNMGYGYTAHGPIPAGSTLIFETELMGIDGVVADPVKPAPPKPTVAKPEDETVNENDEEAAPDIVSDPTPTPSAAKVEPATTAAPAAEPIKSAIAQGNPLDNEGSSGECNLLGDFALIVQGALGLLAVSSLAIKRLRESPRRPIKIWFFDVSKQVFGSVLLHLANVLMSMLSSGKFDVAATTNATTLYAGTNEKGDQPNPCSFYLLNLAIDTTIGIPILVLLLKILHAAFALTPLANPPESIRSGNYGQPPRATWWLKQSIIYFLGLIGMKLCVLALFAFLPWIAWIGDWALRWTEGNTALQIAFVMFIFPLIMNGIQYWIIDNFIKDGGNGAEGQYVGIGDDDSDEEDEEWLERQRIRREQGIDDGEDSDIEAAASDPLKEANPTAVPARGSDKRGGAYDPAVDGSGSSRAQSKSRTE</sequence>
<keyword evidence="3 5" id="KW-0697">Rotamase</keyword>
<dbReference type="AlphaFoldDB" id="A0A6A5T0A5"/>
<keyword evidence="11" id="KW-1185">Reference proteome</keyword>
<evidence type="ECO:0000259" key="9">
    <source>
        <dbReference type="PROSITE" id="PS50059"/>
    </source>
</evidence>
<evidence type="ECO:0000256" key="1">
    <source>
        <dbReference type="ARBA" id="ARBA00000971"/>
    </source>
</evidence>
<feature type="transmembrane region" description="Helical" evidence="7">
    <location>
        <begin position="254"/>
        <end position="271"/>
    </location>
</feature>
<keyword evidence="7" id="KW-0472">Membrane</keyword>
<dbReference type="Proteomes" id="UP000800038">
    <property type="component" value="Unassembled WGS sequence"/>
</dbReference>
<feature type="transmembrane region" description="Helical" evidence="7">
    <location>
        <begin position="361"/>
        <end position="388"/>
    </location>
</feature>
<dbReference type="Pfam" id="PF00254">
    <property type="entry name" value="FKBP_C"/>
    <property type="match status" value="1"/>
</dbReference>
<dbReference type="EMBL" id="ML976008">
    <property type="protein sequence ID" value="KAF1945670.1"/>
    <property type="molecule type" value="Genomic_DNA"/>
</dbReference>
<dbReference type="InterPro" id="IPR001179">
    <property type="entry name" value="PPIase_FKBP_dom"/>
</dbReference>
<dbReference type="InterPro" id="IPR022127">
    <property type="entry name" value="STIMATE/YPL162C"/>
</dbReference>
<feature type="signal peptide" evidence="8">
    <location>
        <begin position="1"/>
        <end position="21"/>
    </location>
</feature>
<feature type="domain" description="PPIase FKBP-type" evidence="9">
    <location>
        <begin position="41"/>
        <end position="129"/>
    </location>
</feature>
<evidence type="ECO:0000256" key="8">
    <source>
        <dbReference type="SAM" id="SignalP"/>
    </source>
</evidence>
<dbReference type="PROSITE" id="PS50059">
    <property type="entry name" value="FKBP_PPIASE"/>
    <property type="match status" value="1"/>
</dbReference>
<keyword evidence="4 5" id="KW-0413">Isomerase</keyword>
<evidence type="ECO:0000313" key="10">
    <source>
        <dbReference type="EMBL" id="KAF1945670.1"/>
    </source>
</evidence>
<dbReference type="GO" id="GO:0016020">
    <property type="term" value="C:membrane"/>
    <property type="evidence" value="ECO:0007669"/>
    <property type="project" value="TreeGrafter"/>
</dbReference>
<protein>
    <recommendedName>
        <fullName evidence="2 5">peptidylprolyl isomerase</fullName>
        <ecNumber evidence="2 5">5.2.1.8</ecNumber>
    </recommendedName>
</protein>
<dbReference type="InterPro" id="IPR046357">
    <property type="entry name" value="PPIase_dom_sf"/>
</dbReference>
<feature type="transmembrane region" description="Helical" evidence="7">
    <location>
        <begin position="303"/>
        <end position="323"/>
    </location>
</feature>
<feature type="compositionally biased region" description="Polar residues" evidence="6">
    <location>
        <begin position="507"/>
        <end position="519"/>
    </location>
</feature>
<keyword evidence="7" id="KW-0812">Transmembrane</keyword>
<evidence type="ECO:0000256" key="6">
    <source>
        <dbReference type="SAM" id="MobiDB-lite"/>
    </source>
</evidence>
<evidence type="ECO:0000256" key="2">
    <source>
        <dbReference type="ARBA" id="ARBA00013194"/>
    </source>
</evidence>
<keyword evidence="8" id="KW-0732">Signal</keyword>
<organism evidence="10 11">
    <name type="scientific">Clathrospora elynae</name>
    <dbReference type="NCBI Taxonomy" id="706981"/>
    <lineage>
        <taxon>Eukaryota</taxon>
        <taxon>Fungi</taxon>
        <taxon>Dikarya</taxon>
        <taxon>Ascomycota</taxon>
        <taxon>Pezizomycotina</taxon>
        <taxon>Dothideomycetes</taxon>
        <taxon>Pleosporomycetidae</taxon>
        <taxon>Pleosporales</taxon>
        <taxon>Diademaceae</taxon>
        <taxon>Clathrospora</taxon>
    </lineage>
</organism>
<evidence type="ECO:0000256" key="5">
    <source>
        <dbReference type="PROSITE-ProRule" id="PRU00277"/>
    </source>
</evidence>
<dbReference type="FunFam" id="3.10.50.40:FF:000006">
    <property type="entry name" value="Peptidyl-prolyl cis-trans isomerase"/>
    <property type="match status" value="1"/>
</dbReference>
<gene>
    <name evidence="10" type="ORF">EJ02DRAFT_500629</name>
</gene>
<dbReference type="OrthoDB" id="431202at2759"/>
<dbReference type="Gene3D" id="3.10.50.40">
    <property type="match status" value="1"/>
</dbReference>
<dbReference type="SUPFAM" id="SSF54534">
    <property type="entry name" value="FKBP-like"/>
    <property type="match status" value="1"/>
</dbReference>
<feature type="region of interest" description="Disordered" evidence="6">
    <location>
        <begin position="458"/>
        <end position="519"/>
    </location>
</feature>
<accession>A0A6A5T0A5</accession>
<feature type="compositionally biased region" description="Acidic residues" evidence="6">
    <location>
        <begin position="151"/>
        <end position="161"/>
    </location>
</feature>
<reference evidence="10" key="1">
    <citation type="journal article" date="2020" name="Stud. Mycol.">
        <title>101 Dothideomycetes genomes: a test case for predicting lifestyles and emergence of pathogens.</title>
        <authorList>
            <person name="Haridas S."/>
            <person name="Albert R."/>
            <person name="Binder M."/>
            <person name="Bloem J."/>
            <person name="Labutti K."/>
            <person name="Salamov A."/>
            <person name="Andreopoulos B."/>
            <person name="Baker S."/>
            <person name="Barry K."/>
            <person name="Bills G."/>
            <person name="Bluhm B."/>
            <person name="Cannon C."/>
            <person name="Castanera R."/>
            <person name="Culley D."/>
            <person name="Daum C."/>
            <person name="Ezra D."/>
            <person name="Gonzalez J."/>
            <person name="Henrissat B."/>
            <person name="Kuo A."/>
            <person name="Liang C."/>
            <person name="Lipzen A."/>
            <person name="Lutzoni F."/>
            <person name="Magnuson J."/>
            <person name="Mondo S."/>
            <person name="Nolan M."/>
            <person name="Ohm R."/>
            <person name="Pangilinan J."/>
            <person name="Park H.-J."/>
            <person name="Ramirez L."/>
            <person name="Alfaro M."/>
            <person name="Sun H."/>
            <person name="Tritt A."/>
            <person name="Yoshinaga Y."/>
            <person name="Zwiers L.-H."/>
            <person name="Turgeon B."/>
            <person name="Goodwin S."/>
            <person name="Spatafora J."/>
            <person name="Crous P."/>
            <person name="Grigoriev I."/>
        </authorList>
    </citation>
    <scope>NUCLEOTIDE SEQUENCE</scope>
    <source>
        <strain evidence="10">CBS 161.51</strain>
    </source>
</reference>
<name>A0A6A5T0A5_9PLEO</name>
<feature type="transmembrane region" description="Helical" evidence="7">
    <location>
        <begin position="400"/>
        <end position="422"/>
    </location>
</feature>
<feature type="transmembrane region" description="Helical" evidence="7">
    <location>
        <begin position="215"/>
        <end position="233"/>
    </location>
</feature>
<dbReference type="EC" id="5.2.1.8" evidence="2 5"/>
<evidence type="ECO:0000256" key="3">
    <source>
        <dbReference type="ARBA" id="ARBA00023110"/>
    </source>
</evidence>
<dbReference type="Pfam" id="PF12400">
    <property type="entry name" value="STIMATE"/>
    <property type="match status" value="1"/>
</dbReference>
<dbReference type="PANTHER" id="PTHR31735">
    <property type="entry name" value="VACUOLAR MEMBRANE PROTEIN YPL162C"/>
    <property type="match status" value="1"/>
</dbReference>
<evidence type="ECO:0000313" key="11">
    <source>
        <dbReference type="Proteomes" id="UP000800038"/>
    </source>
</evidence>
<evidence type="ECO:0000256" key="4">
    <source>
        <dbReference type="ARBA" id="ARBA00023235"/>
    </source>
</evidence>